<keyword evidence="2" id="KW-1185">Reference proteome</keyword>
<evidence type="ECO:0000313" key="1">
    <source>
        <dbReference type="EMBL" id="SJZ92650.1"/>
    </source>
</evidence>
<reference evidence="1 2" key="1">
    <citation type="submission" date="2017-02" db="EMBL/GenBank/DDBJ databases">
        <authorList>
            <person name="Peterson S.W."/>
        </authorList>
    </citation>
    <scope>NUCLEOTIDE SEQUENCE [LARGE SCALE GENOMIC DNA]</scope>
    <source>
        <strain evidence="1 2">DSM 22335</strain>
    </source>
</reference>
<name>A0A1T4PM82_9BACT</name>
<sequence length="979" mass="113507">MELEKTNEYHLEKDTNQDSAQNFDFLRARGIELLQQYAGNTWTDYNLHDPGVTILEHLCYSITDLAYRTGFDIGDLLTEKDGTIDLAKNLFFLKHEILTTSPVLVNDFRKLVIDQVPEVYNIWIEPVVSSGCGNYAKGLYNISIQVTNDVIQERFEDQTPEVKQQFKNEIAAKVRSVLLTARNSGSDFESFSILEPCDIHVEADIVVDRHMMHEDLLAQVYDVLIKALNPPISFYTENSLRQQGMETEEIYQGPSLEHGFIVDAEMTDKLTVVDPSDLTKAILSIEGVRYLRKLVITADGETYDHRPFYLDAGRFPRFIFNLEEPAIRLFSDSYEVIVKKTIFSSLLHKKLDANKRQFIKGYNDAEDNKGKGEYRDVTAYHSFQHLFPPVYRINIDEIEDTVKARQEQDPLLKSNRAKAKQLKAYLMLFEQVLANYLAQLGNLGEILSPSIHADKKHHTYFAQPLYSVPASGNIVSDFMVPGTRLNHVDWDFFTADANNSYVQFLESTVESDEVFRERKKRLLDHMLSRFNQNLLKYPLQLYERLYKPKDTDERTMELFWKADILHNIVALTGKRNQAADYTKAYTQENASGFEQLMSKLLYLPEGNRKRMAEAYVQSLGNGRLSVEKDHTDQPFAKKGIYELNWDGQRLDMIISDNEVERLFTRGTEDEDALNGNFQIGRRNIGFLKDGIDLQQYKIGPEINNKGFIILYRAPNERQWSRVGKYATREDAVNALNYFTDSLKKLSINTEGFHLLEHVLLRPSLQSRSFGFYFYDEKGEVLLRHNRWYSFDERVHVIRDVIETACGDYTNEEMTEKLDKICVINKTDDKAYPWFTAPRYILGAASETDHVLRKIRHCIAESQRNTGTIYPAFVNMARRENGEEIAEDFFRFRTTIIMPSWPARFQDKAFRNFTVSLFTENSPAHMRLDTKWLPLSEMQDFEDLYFRWTEAIKTDRTGSDSRLLGDQLISLLLLKKEAGK</sequence>
<accession>A0A1T4PM82</accession>
<dbReference type="RefSeq" id="WP_078831674.1">
    <property type="nucleotide sequence ID" value="NZ_FUWH01000006.1"/>
</dbReference>
<dbReference type="OrthoDB" id="8263000at2"/>
<dbReference type="Proteomes" id="UP000190888">
    <property type="component" value="Unassembled WGS sequence"/>
</dbReference>
<organism evidence="1 2">
    <name type="scientific">Sediminibacterium ginsengisoli</name>
    <dbReference type="NCBI Taxonomy" id="413434"/>
    <lineage>
        <taxon>Bacteria</taxon>
        <taxon>Pseudomonadati</taxon>
        <taxon>Bacteroidota</taxon>
        <taxon>Chitinophagia</taxon>
        <taxon>Chitinophagales</taxon>
        <taxon>Chitinophagaceae</taxon>
        <taxon>Sediminibacterium</taxon>
    </lineage>
</organism>
<protein>
    <submittedName>
        <fullName evidence="1">Uncharacterized protein</fullName>
    </submittedName>
</protein>
<evidence type="ECO:0000313" key="2">
    <source>
        <dbReference type="Proteomes" id="UP000190888"/>
    </source>
</evidence>
<dbReference type="STRING" id="413434.SAMN04488132_10696"/>
<dbReference type="AlphaFoldDB" id="A0A1T4PM82"/>
<proteinExistence type="predicted"/>
<dbReference type="EMBL" id="FUWH01000006">
    <property type="protein sequence ID" value="SJZ92650.1"/>
    <property type="molecule type" value="Genomic_DNA"/>
</dbReference>
<gene>
    <name evidence="1" type="ORF">SAMN04488132_10696</name>
</gene>